<dbReference type="SUPFAM" id="SSF102215">
    <property type="entry name" value="Creatininase"/>
    <property type="match status" value="1"/>
</dbReference>
<gene>
    <name evidence="6" type="primary">crnA_1</name>
    <name evidence="6" type="ORF">Pla8534_30870</name>
</gene>
<dbReference type="EC" id="3.5.2.10" evidence="6"/>
<evidence type="ECO:0000256" key="1">
    <source>
        <dbReference type="ARBA" id="ARBA00001947"/>
    </source>
</evidence>
<evidence type="ECO:0000256" key="4">
    <source>
        <dbReference type="ARBA" id="ARBA00022833"/>
    </source>
</evidence>
<keyword evidence="2" id="KW-0479">Metal-binding</keyword>
<dbReference type="Proteomes" id="UP000317648">
    <property type="component" value="Chromosome"/>
</dbReference>
<keyword evidence="4" id="KW-0862">Zinc</keyword>
<dbReference type="EMBL" id="CP036433">
    <property type="protein sequence ID" value="QDU95272.1"/>
    <property type="molecule type" value="Genomic_DNA"/>
</dbReference>
<evidence type="ECO:0000256" key="2">
    <source>
        <dbReference type="ARBA" id="ARBA00022723"/>
    </source>
</evidence>
<dbReference type="KEGG" id="lcre:Pla8534_30870"/>
<name>A0A518DTV7_9BACT</name>
<proteinExistence type="inferred from homology"/>
<comment type="cofactor">
    <cofactor evidence="1">
        <name>Zn(2+)</name>
        <dbReference type="ChEBI" id="CHEBI:29105"/>
    </cofactor>
</comment>
<dbReference type="GO" id="GO:0046872">
    <property type="term" value="F:metal ion binding"/>
    <property type="evidence" value="ECO:0007669"/>
    <property type="project" value="UniProtKB-KW"/>
</dbReference>
<comment type="similarity">
    <text evidence="5">Belongs to the creatininase superfamily.</text>
</comment>
<dbReference type="GO" id="GO:0016811">
    <property type="term" value="F:hydrolase activity, acting on carbon-nitrogen (but not peptide) bonds, in linear amides"/>
    <property type="evidence" value="ECO:0007669"/>
    <property type="project" value="TreeGrafter"/>
</dbReference>
<evidence type="ECO:0000256" key="3">
    <source>
        <dbReference type="ARBA" id="ARBA00022801"/>
    </source>
</evidence>
<dbReference type="Gene3D" id="3.40.50.10310">
    <property type="entry name" value="Creatininase"/>
    <property type="match status" value="1"/>
</dbReference>
<keyword evidence="3 6" id="KW-0378">Hydrolase</keyword>
<protein>
    <submittedName>
        <fullName evidence="6">Creatinine amidohydrolase</fullName>
        <ecNumber evidence="6">3.5.2.10</ecNumber>
    </submittedName>
</protein>
<dbReference type="RefSeq" id="WP_145054030.1">
    <property type="nucleotide sequence ID" value="NZ_CP036433.1"/>
</dbReference>
<dbReference type="InterPro" id="IPR003785">
    <property type="entry name" value="Creatininase/forma_Hydrolase"/>
</dbReference>
<evidence type="ECO:0000256" key="5">
    <source>
        <dbReference type="ARBA" id="ARBA00024029"/>
    </source>
</evidence>
<evidence type="ECO:0000313" key="6">
    <source>
        <dbReference type="EMBL" id="QDU95272.1"/>
    </source>
</evidence>
<reference evidence="6 7" key="1">
    <citation type="submission" date="2019-02" db="EMBL/GenBank/DDBJ databases">
        <title>Deep-cultivation of Planctomycetes and their phenomic and genomic characterization uncovers novel biology.</title>
        <authorList>
            <person name="Wiegand S."/>
            <person name="Jogler M."/>
            <person name="Boedeker C."/>
            <person name="Pinto D."/>
            <person name="Vollmers J."/>
            <person name="Rivas-Marin E."/>
            <person name="Kohn T."/>
            <person name="Peeters S.H."/>
            <person name="Heuer A."/>
            <person name="Rast P."/>
            <person name="Oberbeckmann S."/>
            <person name="Bunk B."/>
            <person name="Jeske O."/>
            <person name="Meyerdierks A."/>
            <person name="Storesund J.E."/>
            <person name="Kallscheuer N."/>
            <person name="Luecker S."/>
            <person name="Lage O.M."/>
            <person name="Pohl T."/>
            <person name="Merkel B.J."/>
            <person name="Hornburger P."/>
            <person name="Mueller R.-W."/>
            <person name="Bruemmer F."/>
            <person name="Labrenz M."/>
            <person name="Spormann A.M."/>
            <person name="Op den Camp H."/>
            <person name="Overmann J."/>
            <person name="Amann R."/>
            <person name="Jetten M.S.M."/>
            <person name="Mascher T."/>
            <person name="Medema M.H."/>
            <person name="Devos D.P."/>
            <person name="Kaster A.-K."/>
            <person name="Ovreas L."/>
            <person name="Rohde M."/>
            <person name="Galperin M.Y."/>
            <person name="Jogler C."/>
        </authorList>
    </citation>
    <scope>NUCLEOTIDE SEQUENCE [LARGE SCALE GENOMIC DNA]</scope>
    <source>
        <strain evidence="6 7">Pla85_3_4</strain>
    </source>
</reference>
<organism evidence="6 7">
    <name type="scientific">Lignipirellula cremea</name>
    <dbReference type="NCBI Taxonomy" id="2528010"/>
    <lineage>
        <taxon>Bacteria</taxon>
        <taxon>Pseudomonadati</taxon>
        <taxon>Planctomycetota</taxon>
        <taxon>Planctomycetia</taxon>
        <taxon>Pirellulales</taxon>
        <taxon>Pirellulaceae</taxon>
        <taxon>Lignipirellula</taxon>
    </lineage>
</organism>
<dbReference type="InterPro" id="IPR024087">
    <property type="entry name" value="Creatininase-like_sf"/>
</dbReference>
<evidence type="ECO:0000313" key="7">
    <source>
        <dbReference type="Proteomes" id="UP000317648"/>
    </source>
</evidence>
<dbReference type="PANTHER" id="PTHR35005:SF1">
    <property type="entry name" value="2-AMINO-5-FORMYLAMINO-6-RIBOSYLAMINOPYRIMIDIN-4(3H)-ONE 5'-MONOPHOSPHATE DEFORMYLASE"/>
    <property type="match status" value="1"/>
</dbReference>
<accession>A0A518DTV7</accession>
<dbReference type="GO" id="GO:0047789">
    <property type="term" value="F:creatininase activity"/>
    <property type="evidence" value="ECO:0007669"/>
    <property type="project" value="UniProtKB-EC"/>
</dbReference>
<sequence>MKYWELKRPDIEQMQKDEKVVVVPLGSIEQHGAHLPIMTDSLIGGEIGERIEAALPDTVLLLPMQWLGASHHHLQFPGAISVPSSVYIDMVYHLCDCLLTAGFRRIYLLLSHGGNDVPCREALNRLALDRRDRYDYWLASGGYWAVAEEALRRPEMETARLTHACEYETAMVQHLRPELVDMDQAQGHCLEVESRYFHPNGDGPNKVHVAIPFEHLTGVGALGRPELGTPEKGRILLQAVAEQMVDFVQDFSRWKRGGSPADFPFAPAPDSGGAR</sequence>
<dbReference type="Pfam" id="PF02633">
    <property type="entry name" value="Creatininase"/>
    <property type="match status" value="1"/>
</dbReference>
<dbReference type="AlphaFoldDB" id="A0A518DTV7"/>
<keyword evidence="7" id="KW-1185">Reference proteome</keyword>
<dbReference type="PANTHER" id="PTHR35005">
    <property type="entry name" value="3-DEHYDRO-SCYLLO-INOSOSE HYDROLASE"/>
    <property type="match status" value="1"/>
</dbReference>
<dbReference type="GO" id="GO:0009231">
    <property type="term" value="P:riboflavin biosynthetic process"/>
    <property type="evidence" value="ECO:0007669"/>
    <property type="project" value="TreeGrafter"/>
</dbReference>
<dbReference type="OrthoDB" id="9801445at2"/>